<keyword evidence="4" id="KW-1185">Reference proteome</keyword>
<accession>A0AAQ3L8E8</accession>
<dbReference type="Pfam" id="PF12146">
    <property type="entry name" value="Hydrolase_4"/>
    <property type="match status" value="1"/>
</dbReference>
<dbReference type="InterPro" id="IPR051044">
    <property type="entry name" value="MAG_DAG_Lipase"/>
</dbReference>
<gene>
    <name evidence="3" type="ORF">Cni_G29065</name>
</gene>
<organism evidence="3 4">
    <name type="scientific">Canna indica</name>
    <name type="common">Indian-shot</name>
    <dbReference type="NCBI Taxonomy" id="4628"/>
    <lineage>
        <taxon>Eukaryota</taxon>
        <taxon>Viridiplantae</taxon>
        <taxon>Streptophyta</taxon>
        <taxon>Embryophyta</taxon>
        <taxon>Tracheophyta</taxon>
        <taxon>Spermatophyta</taxon>
        <taxon>Magnoliopsida</taxon>
        <taxon>Liliopsida</taxon>
        <taxon>Zingiberales</taxon>
        <taxon>Cannaceae</taxon>
        <taxon>Canna</taxon>
    </lineage>
</organism>
<feature type="signal peptide" evidence="1">
    <location>
        <begin position="1"/>
        <end position="20"/>
    </location>
</feature>
<evidence type="ECO:0000313" key="3">
    <source>
        <dbReference type="EMBL" id="WOL20261.1"/>
    </source>
</evidence>
<evidence type="ECO:0000256" key="1">
    <source>
        <dbReference type="SAM" id="SignalP"/>
    </source>
</evidence>
<reference evidence="3 4" key="1">
    <citation type="submission" date="2023-10" db="EMBL/GenBank/DDBJ databases">
        <title>Chromosome-scale genome assembly provides insights into flower coloration mechanisms of Canna indica.</title>
        <authorList>
            <person name="Li C."/>
        </authorList>
    </citation>
    <scope>NUCLEOTIDE SEQUENCE [LARGE SCALE GENOMIC DNA]</scope>
    <source>
        <tissue evidence="3">Flower</tissue>
    </source>
</reference>
<dbReference type="AlphaFoldDB" id="A0AAQ3L8E8"/>
<sequence length="154" mass="17617">MLRVVCMLKLKLLTRMVLEGVDDDLPRMASEANMEDHCRRRLHEAFKEVQLSLDHCLFKAEYTRIKTQENLSKESPGYFGKVDTPRELLCIQLYEVNSRGVAGKLASCNYGIFAMDYPGFGLSEGLHGYIPSFDRLVDDIIEHLSKIKGKIKFT</sequence>
<dbReference type="EMBL" id="CP136898">
    <property type="protein sequence ID" value="WOL20261.1"/>
    <property type="molecule type" value="Genomic_DNA"/>
</dbReference>
<feature type="chain" id="PRO_5042932030" evidence="1">
    <location>
        <begin position="21"/>
        <end position="154"/>
    </location>
</feature>
<dbReference type="PANTHER" id="PTHR11614">
    <property type="entry name" value="PHOSPHOLIPASE-RELATED"/>
    <property type="match status" value="1"/>
</dbReference>
<protein>
    <submittedName>
        <fullName evidence="3">Caffeoylshikimate esterase</fullName>
    </submittedName>
</protein>
<feature type="domain" description="Serine aminopeptidase S33" evidence="2">
    <location>
        <begin position="101"/>
        <end position="148"/>
    </location>
</feature>
<dbReference type="Gene3D" id="3.40.50.1820">
    <property type="entry name" value="alpha/beta hydrolase"/>
    <property type="match status" value="1"/>
</dbReference>
<dbReference type="SUPFAM" id="SSF53474">
    <property type="entry name" value="alpha/beta-Hydrolases"/>
    <property type="match status" value="1"/>
</dbReference>
<name>A0AAQ3L8E8_9LILI</name>
<keyword evidence="1" id="KW-0732">Signal</keyword>
<dbReference type="Proteomes" id="UP001327560">
    <property type="component" value="Chromosome 9"/>
</dbReference>
<dbReference type="InterPro" id="IPR022742">
    <property type="entry name" value="Hydrolase_4"/>
</dbReference>
<dbReference type="InterPro" id="IPR029058">
    <property type="entry name" value="AB_hydrolase_fold"/>
</dbReference>
<evidence type="ECO:0000259" key="2">
    <source>
        <dbReference type="Pfam" id="PF12146"/>
    </source>
</evidence>
<evidence type="ECO:0000313" key="4">
    <source>
        <dbReference type="Proteomes" id="UP001327560"/>
    </source>
</evidence>
<proteinExistence type="predicted"/>